<dbReference type="InterPro" id="IPR039261">
    <property type="entry name" value="FNR_nucleotide-bd"/>
</dbReference>
<keyword evidence="6 11" id="KW-1133">Transmembrane helix</keyword>
<evidence type="ECO:0000259" key="12">
    <source>
        <dbReference type="PROSITE" id="PS51384"/>
    </source>
</evidence>
<reference evidence="13 14" key="1">
    <citation type="submission" date="2017-06" db="EMBL/GenBank/DDBJ databases">
        <title>Comparative genomic analysis of Ambrosia Fusariam Clade fungi.</title>
        <authorList>
            <person name="Stajich J.E."/>
            <person name="Carrillo J."/>
            <person name="Kijimoto T."/>
            <person name="Eskalen A."/>
            <person name="O'Donnell K."/>
            <person name="Kasson M."/>
        </authorList>
    </citation>
    <scope>NUCLEOTIDE SEQUENCE [LARGE SCALE GENOMIC DNA]</scope>
    <source>
        <strain evidence="13 14">NRRL62584</strain>
    </source>
</reference>
<dbReference type="GO" id="GO:0006879">
    <property type="term" value="P:intracellular iron ion homeostasis"/>
    <property type="evidence" value="ECO:0007669"/>
    <property type="project" value="TreeGrafter"/>
</dbReference>
<evidence type="ECO:0000256" key="9">
    <source>
        <dbReference type="ARBA" id="ARBA00023136"/>
    </source>
</evidence>
<dbReference type="InterPro" id="IPR017927">
    <property type="entry name" value="FAD-bd_FR_type"/>
</dbReference>
<keyword evidence="3" id="KW-0813">Transport</keyword>
<dbReference type="SFLD" id="SFLDS00052">
    <property type="entry name" value="Ferric_Reductase_Domain"/>
    <property type="match status" value="1"/>
</dbReference>
<dbReference type="Pfam" id="PF08030">
    <property type="entry name" value="NAD_binding_6"/>
    <property type="match status" value="1"/>
</dbReference>
<evidence type="ECO:0000313" key="14">
    <source>
        <dbReference type="Proteomes" id="UP000288168"/>
    </source>
</evidence>
<feature type="transmembrane region" description="Helical" evidence="11">
    <location>
        <begin position="198"/>
        <end position="217"/>
    </location>
</feature>
<comment type="caution">
    <text evidence="13">The sequence shown here is derived from an EMBL/GenBank/DDBJ whole genome shotgun (WGS) entry which is preliminary data.</text>
</comment>
<evidence type="ECO:0000313" key="13">
    <source>
        <dbReference type="EMBL" id="RSL43364.1"/>
    </source>
</evidence>
<evidence type="ECO:0000256" key="7">
    <source>
        <dbReference type="ARBA" id="ARBA00023002"/>
    </source>
</evidence>
<dbReference type="InterPro" id="IPR013121">
    <property type="entry name" value="Fe_red_NAD-bd_6"/>
</dbReference>
<dbReference type="GO" id="GO:0000293">
    <property type="term" value="F:ferric-chelate reductase activity"/>
    <property type="evidence" value="ECO:0007669"/>
    <property type="project" value="UniProtKB-ARBA"/>
</dbReference>
<dbReference type="Pfam" id="PF01794">
    <property type="entry name" value="Ferric_reduct"/>
    <property type="match status" value="1"/>
</dbReference>
<dbReference type="PANTHER" id="PTHR32361:SF28">
    <property type="entry name" value="FRP1P"/>
    <property type="match status" value="1"/>
</dbReference>
<accession>A0A428NRC9</accession>
<feature type="transmembrane region" description="Helical" evidence="11">
    <location>
        <begin position="86"/>
        <end position="109"/>
    </location>
</feature>
<dbReference type="GO" id="GO:0006826">
    <property type="term" value="P:iron ion transport"/>
    <property type="evidence" value="ECO:0007669"/>
    <property type="project" value="TreeGrafter"/>
</dbReference>
<evidence type="ECO:0000256" key="8">
    <source>
        <dbReference type="ARBA" id="ARBA00023065"/>
    </source>
</evidence>
<evidence type="ECO:0000256" key="11">
    <source>
        <dbReference type="SAM" id="Phobius"/>
    </source>
</evidence>
<feature type="transmembrane region" description="Helical" evidence="11">
    <location>
        <begin position="224"/>
        <end position="241"/>
    </location>
</feature>
<feature type="region of interest" description="Disordered" evidence="10">
    <location>
        <begin position="1"/>
        <end position="24"/>
    </location>
</feature>
<keyword evidence="14" id="KW-1185">Reference proteome</keyword>
<dbReference type="GO" id="GO:0005886">
    <property type="term" value="C:plasma membrane"/>
    <property type="evidence" value="ECO:0007669"/>
    <property type="project" value="TreeGrafter"/>
</dbReference>
<dbReference type="GO" id="GO:0015677">
    <property type="term" value="P:copper ion import"/>
    <property type="evidence" value="ECO:0007669"/>
    <property type="project" value="TreeGrafter"/>
</dbReference>
<evidence type="ECO:0000256" key="6">
    <source>
        <dbReference type="ARBA" id="ARBA00022989"/>
    </source>
</evidence>
<dbReference type="Gene3D" id="3.40.50.80">
    <property type="entry name" value="Nucleotide-binding domain of ferredoxin-NADP reductase (FNR) module"/>
    <property type="match status" value="1"/>
</dbReference>
<keyword evidence="9 11" id="KW-0472">Membrane</keyword>
<keyword evidence="7" id="KW-0560">Oxidoreductase</keyword>
<evidence type="ECO:0000256" key="3">
    <source>
        <dbReference type="ARBA" id="ARBA00022448"/>
    </source>
</evidence>
<evidence type="ECO:0000256" key="1">
    <source>
        <dbReference type="ARBA" id="ARBA00004141"/>
    </source>
</evidence>
<dbReference type="AlphaFoldDB" id="A0A428NRC9"/>
<proteinExistence type="inferred from homology"/>
<feature type="compositionally biased region" description="Low complexity" evidence="10">
    <location>
        <begin position="1"/>
        <end position="15"/>
    </location>
</feature>
<dbReference type="PANTHER" id="PTHR32361">
    <property type="entry name" value="FERRIC/CUPRIC REDUCTASE TRANSMEMBRANE COMPONENT"/>
    <property type="match status" value="1"/>
</dbReference>
<dbReference type="Pfam" id="PF08022">
    <property type="entry name" value="FAD_binding_8"/>
    <property type="match status" value="1"/>
</dbReference>
<dbReference type="SFLD" id="SFLDG01168">
    <property type="entry name" value="Ferric_reductase_subgroup_(FRE"/>
    <property type="match status" value="1"/>
</dbReference>
<dbReference type="InterPro" id="IPR051410">
    <property type="entry name" value="Ferric/Cupric_Reductase"/>
</dbReference>
<dbReference type="InterPro" id="IPR013130">
    <property type="entry name" value="Fe3_Rdtase_TM_dom"/>
</dbReference>
<keyword evidence="5" id="KW-0249">Electron transport</keyword>
<dbReference type="PROSITE" id="PS51384">
    <property type="entry name" value="FAD_FR"/>
    <property type="match status" value="1"/>
</dbReference>
<feature type="transmembrane region" description="Helical" evidence="11">
    <location>
        <begin position="115"/>
        <end position="139"/>
    </location>
</feature>
<sequence>MSSVVSDASSAAPTQSAPPPPPPDQAQMMAVFAARARRDHDAMRLYAGVLAGLIGLFILFHLFSILRRPLKLGPLTRLVSIKVPGVPSLGHGTLLLVYLGLNVGFVFVYTDTSLLPLRVVVAARTGWLAVANIVLTVFFSLKNTPLGYLTGVSYERVNILHRISGLTTFLLVVVHAASYSSVFLDQQNAARLRVREEIFGIVAGFSLLTAIMAALTLQRRRYELFYILHVVFFVVSLVFMSLHHPTAAERVVIAMGLAAGMWFLDRLVRASRLVYHGINNTATLQPLPNGGTRVILNKKLFASNPGEHAFLWIPGIRRFETHPFTIARVEPLEFVVASQDGFTRDLHQYALKNPGAALKASVEGPYGQIPDPVRYDRVVIFAGGSGGSFAFGSALRLLQASEGSNKRDVTLVWSMRNSDLLEWFSAHLRDVGQSPGFKTSIHITGQTKTDELSNRPGLGTADGSEGALVLEDSLGEESAFELSSLTGDLPSYVHGALVHYRRPNVNDFVAQAMEGMASGQRVLVMACGPAGLLKEVRSATTSRMVSGGPHVSLHCEQFGW</sequence>
<evidence type="ECO:0000256" key="5">
    <source>
        <dbReference type="ARBA" id="ARBA00022982"/>
    </source>
</evidence>
<protein>
    <recommendedName>
        <fullName evidence="12">FAD-binding FR-type domain-containing protein</fullName>
    </recommendedName>
</protein>
<feature type="transmembrane region" description="Helical" evidence="11">
    <location>
        <begin position="45"/>
        <end position="66"/>
    </location>
</feature>
<dbReference type="EMBL" id="NKCI01000327">
    <property type="protein sequence ID" value="RSL43364.1"/>
    <property type="molecule type" value="Genomic_DNA"/>
</dbReference>
<keyword evidence="4 11" id="KW-0812">Transmembrane</keyword>
<comment type="subcellular location">
    <subcellularLocation>
        <location evidence="1">Membrane</location>
        <topology evidence="1">Multi-pass membrane protein</topology>
    </subcellularLocation>
</comment>
<feature type="transmembrane region" description="Helical" evidence="11">
    <location>
        <begin position="159"/>
        <end position="178"/>
    </location>
</feature>
<organism evidence="13 14">
    <name type="scientific">Fusarium duplospermum</name>
    <dbReference type="NCBI Taxonomy" id="1325734"/>
    <lineage>
        <taxon>Eukaryota</taxon>
        <taxon>Fungi</taxon>
        <taxon>Dikarya</taxon>
        <taxon>Ascomycota</taxon>
        <taxon>Pezizomycotina</taxon>
        <taxon>Sordariomycetes</taxon>
        <taxon>Hypocreomycetidae</taxon>
        <taxon>Hypocreales</taxon>
        <taxon>Nectriaceae</taxon>
        <taxon>Fusarium</taxon>
        <taxon>Fusarium solani species complex</taxon>
    </lineage>
</organism>
<dbReference type="Proteomes" id="UP000288168">
    <property type="component" value="Unassembled WGS sequence"/>
</dbReference>
<dbReference type="CDD" id="cd06186">
    <property type="entry name" value="NOX_Duox_like_FAD_NADP"/>
    <property type="match status" value="1"/>
</dbReference>
<dbReference type="InterPro" id="IPR013112">
    <property type="entry name" value="FAD-bd_8"/>
</dbReference>
<dbReference type="OrthoDB" id="10006946at2759"/>
<dbReference type="STRING" id="1325734.A0A428NRC9"/>
<evidence type="ECO:0000256" key="2">
    <source>
        <dbReference type="ARBA" id="ARBA00006278"/>
    </source>
</evidence>
<dbReference type="SUPFAM" id="SSF52343">
    <property type="entry name" value="Ferredoxin reductase-like, C-terminal NADP-linked domain"/>
    <property type="match status" value="1"/>
</dbReference>
<gene>
    <name evidence="13" type="ORF">CEP54_015110</name>
</gene>
<comment type="similarity">
    <text evidence="2">Belongs to the ferric reductase (FRE) family.</text>
</comment>
<keyword evidence="8" id="KW-0406">Ion transport</keyword>
<evidence type="ECO:0000256" key="4">
    <source>
        <dbReference type="ARBA" id="ARBA00022692"/>
    </source>
</evidence>
<name>A0A428NRC9_9HYPO</name>
<feature type="domain" description="FAD-binding FR-type" evidence="12">
    <location>
        <begin position="260"/>
        <end position="372"/>
    </location>
</feature>
<evidence type="ECO:0000256" key="10">
    <source>
        <dbReference type="SAM" id="MobiDB-lite"/>
    </source>
</evidence>